<evidence type="ECO:0000259" key="4">
    <source>
        <dbReference type="Pfam" id="PF00535"/>
    </source>
</evidence>
<dbReference type="Proteomes" id="UP000585050">
    <property type="component" value="Unassembled WGS sequence"/>
</dbReference>
<dbReference type="PANTHER" id="PTHR43179:SF12">
    <property type="entry name" value="GALACTOFURANOSYLTRANSFERASE GLFT2"/>
    <property type="match status" value="1"/>
</dbReference>
<proteinExistence type="inferred from homology"/>
<comment type="caution">
    <text evidence="5">The sequence shown here is derived from an EMBL/GenBank/DDBJ whole genome shotgun (WGS) entry which is preliminary data.</text>
</comment>
<dbReference type="InterPro" id="IPR029044">
    <property type="entry name" value="Nucleotide-diphossugar_trans"/>
</dbReference>
<evidence type="ECO:0000313" key="6">
    <source>
        <dbReference type="Proteomes" id="UP000585050"/>
    </source>
</evidence>
<evidence type="ECO:0000313" key="5">
    <source>
        <dbReference type="EMBL" id="NLR94590.1"/>
    </source>
</evidence>
<accession>A0A7X8SQK1</accession>
<name>A0A7X8SQK1_9BACT</name>
<protein>
    <submittedName>
        <fullName evidence="5">Glycosyltransferase family 2 protein</fullName>
    </submittedName>
</protein>
<dbReference type="PANTHER" id="PTHR43179">
    <property type="entry name" value="RHAMNOSYLTRANSFERASE WBBL"/>
    <property type="match status" value="1"/>
</dbReference>
<dbReference type="AlphaFoldDB" id="A0A7X8SQK1"/>
<keyword evidence="3 5" id="KW-0808">Transferase</keyword>
<dbReference type="EMBL" id="JABAIL010000013">
    <property type="protein sequence ID" value="NLR94590.1"/>
    <property type="molecule type" value="Genomic_DNA"/>
</dbReference>
<dbReference type="RefSeq" id="WP_168885300.1">
    <property type="nucleotide sequence ID" value="NZ_JABAIL010000013.1"/>
</dbReference>
<reference evidence="5 6" key="1">
    <citation type="submission" date="2020-04" db="EMBL/GenBank/DDBJ databases">
        <title>Flammeovirga sp. SR4, a novel species isolated from seawater.</title>
        <authorList>
            <person name="Wang X."/>
        </authorList>
    </citation>
    <scope>NUCLEOTIDE SEQUENCE [LARGE SCALE GENOMIC DNA]</scope>
    <source>
        <strain evidence="5 6">SR4</strain>
    </source>
</reference>
<gene>
    <name evidence="5" type="ORF">HGP29_25525</name>
</gene>
<dbReference type="CDD" id="cd04186">
    <property type="entry name" value="GT_2_like_c"/>
    <property type="match status" value="1"/>
</dbReference>
<dbReference type="SUPFAM" id="SSF53448">
    <property type="entry name" value="Nucleotide-diphospho-sugar transferases"/>
    <property type="match status" value="1"/>
</dbReference>
<evidence type="ECO:0000256" key="2">
    <source>
        <dbReference type="ARBA" id="ARBA00022676"/>
    </source>
</evidence>
<dbReference type="Gene3D" id="3.90.550.10">
    <property type="entry name" value="Spore Coat Polysaccharide Biosynthesis Protein SpsA, Chain A"/>
    <property type="match status" value="1"/>
</dbReference>
<evidence type="ECO:0000256" key="3">
    <source>
        <dbReference type="ARBA" id="ARBA00022679"/>
    </source>
</evidence>
<sequence length="308" mass="35187">MSKLVSIITVNYKNNAVTLDLLHSIVGLNRNDLEVIVVELGSQNFDPSIYQAIISDIVVIHNKENLGFSAGNNLGITKASGEFLYLVNNDTILLRNSIDPLIKILNDDPTIGIVSPKIKYYDEPNTIQYAGYTLVDTLTGRNKTIGEYAKDNPEYNHSYEVGFIHGAAMMTKKEYISKVGLMPLDYFLYYEELAWSDCFHKQGLKTYYEGNAEILHKESMSVGKNSPLKEYFIFRNRLLFMKHYTSSTQFPIFFIFISIFSLPKRYFSLLFQSNTKNLRKALLTGYTDAISYLINTKNHIPDKGLKFL</sequence>
<organism evidence="5 6">
    <name type="scientific">Flammeovirga agarivorans</name>
    <dbReference type="NCBI Taxonomy" id="2726742"/>
    <lineage>
        <taxon>Bacteria</taxon>
        <taxon>Pseudomonadati</taxon>
        <taxon>Bacteroidota</taxon>
        <taxon>Cytophagia</taxon>
        <taxon>Cytophagales</taxon>
        <taxon>Flammeovirgaceae</taxon>
        <taxon>Flammeovirga</taxon>
    </lineage>
</organism>
<keyword evidence="6" id="KW-1185">Reference proteome</keyword>
<keyword evidence="2" id="KW-0328">Glycosyltransferase</keyword>
<evidence type="ECO:0000256" key="1">
    <source>
        <dbReference type="ARBA" id="ARBA00006739"/>
    </source>
</evidence>
<feature type="domain" description="Glycosyltransferase 2-like" evidence="4">
    <location>
        <begin position="6"/>
        <end position="177"/>
    </location>
</feature>
<dbReference type="InterPro" id="IPR001173">
    <property type="entry name" value="Glyco_trans_2-like"/>
</dbReference>
<dbReference type="GO" id="GO:0016757">
    <property type="term" value="F:glycosyltransferase activity"/>
    <property type="evidence" value="ECO:0007669"/>
    <property type="project" value="UniProtKB-KW"/>
</dbReference>
<dbReference type="Pfam" id="PF00535">
    <property type="entry name" value="Glycos_transf_2"/>
    <property type="match status" value="1"/>
</dbReference>
<comment type="similarity">
    <text evidence="1">Belongs to the glycosyltransferase 2 family.</text>
</comment>